<reference evidence="1 2" key="1">
    <citation type="submission" date="2019-01" db="EMBL/GenBank/DDBJ databases">
        <title>Genome sequencing of strain FW10M-9.</title>
        <authorList>
            <person name="Heo J."/>
            <person name="Kim S.-J."/>
            <person name="Kim J.-S."/>
            <person name="Hong S.-B."/>
            <person name="Kwon S.-W."/>
        </authorList>
    </citation>
    <scope>NUCLEOTIDE SEQUENCE [LARGE SCALE GENOMIC DNA]</scope>
    <source>
        <strain evidence="1 2">FW10M-9</strain>
    </source>
</reference>
<dbReference type="EMBL" id="CP035493">
    <property type="protein sequence ID" value="QAY69045.1"/>
    <property type="molecule type" value="Genomic_DNA"/>
</dbReference>
<sequence length="246" mass="25982">MPDRLAAVGARWDGSPAAGDWVAARLGPFGPSVGHAVPHGYAAYAVVPVPRPDDDAGGDPRSGRCCAATTPLSVLLDVLSVLARWTGNQDVHCALWEGWGFLHDPDEDPLAGSMAVFGWASDGTPFNTETPTSTPLAASARAEALTELRSRRVPRPAAPPLELPGRRYHLWTGPWRSAGALAHEHASPPSLVWPDDRAWFVGAPVYTEEIAVGGSAEIVRALLADPALRALGARAATVDDVLRIDD</sequence>
<gene>
    <name evidence="1" type="ORF">ET471_02450</name>
</gene>
<dbReference type="AlphaFoldDB" id="A0A4P6F1P2"/>
<dbReference type="OrthoDB" id="2426596at2"/>
<protein>
    <submittedName>
        <fullName evidence="1">Uncharacterized protein</fullName>
    </submittedName>
</protein>
<name>A0A4P6F1P2_9MICO</name>
<accession>A0A4P6F1P2</accession>
<dbReference type="KEGG" id="xya:ET471_02450"/>
<dbReference type="RefSeq" id="WP_129186445.1">
    <property type="nucleotide sequence ID" value="NZ_CP035493.1"/>
</dbReference>
<keyword evidence="2" id="KW-1185">Reference proteome</keyword>
<dbReference type="Proteomes" id="UP000292118">
    <property type="component" value="Chromosome"/>
</dbReference>
<evidence type="ECO:0000313" key="1">
    <source>
        <dbReference type="EMBL" id="QAY69045.1"/>
    </source>
</evidence>
<organism evidence="1 2">
    <name type="scientific">Xylanimonas protaetiae</name>
    <dbReference type="NCBI Taxonomy" id="2509457"/>
    <lineage>
        <taxon>Bacteria</taxon>
        <taxon>Bacillati</taxon>
        <taxon>Actinomycetota</taxon>
        <taxon>Actinomycetes</taxon>
        <taxon>Micrococcales</taxon>
        <taxon>Promicromonosporaceae</taxon>
        <taxon>Xylanimonas</taxon>
    </lineage>
</organism>
<evidence type="ECO:0000313" key="2">
    <source>
        <dbReference type="Proteomes" id="UP000292118"/>
    </source>
</evidence>
<proteinExistence type="predicted"/>